<keyword evidence="9" id="KW-0418">Kinase</keyword>
<dbReference type="InterPro" id="IPR023465">
    <property type="entry name" value="Riboflavin_kinase_dom_sf"/>
</dbReference>
<keyword evidence="7" id="KW-0067">ATP-binding</keyword>
<dbReference type="InterPro" id="IPR015865">
    <property type="entry name" value="Riboflavin_kinase_bac/euk"/>
</dbReference>
<evidence type="ECO:0000259" key="8">
    <source>
        <dbReference type="SMART" id="SM00904"/>
    </source>
</evidence>
<evidence type="ECO:0000256" key="5">
    <source>
        <dbReference type="ARBA" id="ARBA00022679"/>
    </source>
</evidence>
<evidence type="ECO:0000256" key="7">
    <source>
        <dbReference type="ARBA" id="ARBA00022840"/>
    </source>
</evidence>
<comment type="pathway">
    <text evidence="1">Cofactor biosynthesis; FMN biosynthesis; FMN from riboflavin (ATP route): step 1/1.</text>
</comment>
<dbReference type="Pfam" id="PF01687">
    <property type="entry name" value="Flavokinase"/>
    <property type="match status" value="1"/>
</dbReference>
<evidence type="ECO:0000256" key="6">
    <source>
        <dbReference type="ARBA" id="ARBA00022741"/>
    </source>
</evidence>
<dbReference type="GO" id="GO:0008531">
    <property type="term" value="F:riboflavin kinase activity"/>
    <property type="evidence" value="ECO:0007669"/>
    <property type="project" value="UniProtKB-EC"/>
</dbReference>
<sequence length="187" mass="20726">MSAMKPWFLRGKVIHGFGRGGTQLGYPTANMELNDAAVEFLKQFDNQVLWGWGCVEAASAAEHADAAVRAAAPAELGPFPFAMSIGNNPQFKNVAISAEVYFLHKFPADFYDCNVRILTLEKIRLQAAFTTLEDLIKTIDGDIHFTNEHLKLPQWVSYEHHKMVSPTVTPTELGLREGVPSFGFLDA</sequence>
<dbReference type="GO" id="GO:0009398">
    <property type="term" value="P:FMN biosynthetic process"/>
    <property type="evidence" value="ECO:0007669"/>
    <property type="project" value="UniProtKB-UniPathway"/>
</dbReference>
<proteinExistence type="predicted"/>
<name>T1YS22_9TRYP</name>
<protein>
    <recommendedName>
        <fullName evidence="2">riboflavin kinase</fullName>
        <ecNumber evidence="2">2.7.1.26</ecNumber>
    </recommendedName>
</protein>
<dbReference type="Gene3D" id="2.40.30.30">
    <property type="entry name" value="Riboflavin kinase-like"/>
    <property type="match status" value="1"/>
</dbReference>
<dbReference type="UniPathway" id="UPA00276">
    <property type="reaction ID" value="UER00406"/>
</dbReference>
<dbReference type="SUPFAM" id="SSF82114">
    <property type="entry name" value="Riboflavin kinase-like"/>
    <property type="match status" value="1"/>
</dbReference>
<dbReference type="GO" id="GO:0009231">
    <property type="term" value="P:riboflavin biosynthetic process"/>
    <property type="evidence" value="ECO:0007669"/>
    <property type="project" value="InterPro"/>
</dbReference>
<dbReference type="GO" id="GO:0005524">
    <property type="term" value="F:ATP binding"/>
    <property type="evidence" value="ECO:0007669"/>
    <property type="project" value="UniProtKB-KW"/>
</dbReference>
<evidence type="ECO:0000256" key="2">
    <source>
        <dbReference type="ARBA" id="ARBA00012105"/>
    </source>
</evidence>
<evidence type="ECO:0000256" key="4">
    <source>
        <dbReference type="ARBA" id="ARBA00022643"/>
    </source>
</evidence>
<evidence type="ECO:0000256" key="3">
    <source>
        <dbReference type="ARBA" id="ARBA00022630"/>
    </source>
</evidence>
<dbReference type="AlphaFoldDB" id="T1YS22"/>
<dbReference type="EMBL" id="KF160179">
    <property type="protein sequence ID" value="AGU68156.1"/>
    <property type="molecule type" value="Genomic_DNA"/>
</dbReference>
<dbReference type="EC" id="2.7.1.26" evidence="2"/>
<keyword evidence="4" id="KW-0288">FMN</keyword>
<dbReference type="PANTHER" id="PTHR22749">
    <property type="entry name" value="RIBOFLAVIN KINASE/FMN ADENYLYLTRANSFERASE"/>
    <property type="match status" value="1"/>
</dbReference>
<evidence type="ECO:0000313" key="9">
    <source>
        <dbReference type="EMBL" id="AGU68156.1"/>
    </source>
</evidence>
<keyword evidence="3" id="KW-0285">Flavoprotein</keyword>
<accession>T1YS22</accession>
<evidence type="ECO:0000256" key="1">
    <source>
        <dbReference type="ARBA" id="ARBA00005201"/>
    </source>
</evidence>
<keyword evidence="6" id="KW-0547">Nucleotide-binding</keyword>
<keyword evidence="5 9" id="KW-0808">Transferase</keyword>
<reference evidence="9" key="1">
    <citation type="journal article" date="2013" name="PLoS ONE">
        <title>Biosynthesis of vitamins and cofactors in bacterium-harbouring trypanosomatids depends on the symbiotic association as revealed by genomic analyses.</title>
        <authorList>
            <person name="Klein C.C."/>
            <person name="Alves J.M."/>
            <person name="Serrano M.G."/>
            <person name="Buck G.A."/>
            <person name="Vasconcelos A.T."/>
            <person name="Sagot M.F."/>
            <person name="Teixeira M.M."/>
            <person name="Camargo E.P."/>
            <person name="Motta M.C."/>
        </authorList>
    </citation>
    <scope>NUCLEOTIDE SEQUENCE</scope>
    <source>
        <strain evidence="9">TCC037E</strain>
    </source>
</reference>
<dbReference type="PANTHER" id="PTHR22749:SF6">
    <property type="entry name" value="RIBOFLAVIN KINASE"/>
    <property type="match status" value="1"/>
</dbReference>
<feature type="domain" description="Riboflavin kinase" evidence="8">
    <location>
        <begin position="4"/>
        <end position="151"/>
    </location>
</feature>
<dbReference type="SMART" id="SM00904">
    <property type="entry name" value="Flavokinase"/>
    <property type="match status" value="1"/>
</dbReference>
<dbReference type="InterPro" id="IPR023468">
    <property type="entry name" value="Riboflavin_kinase"/>
</dbReference>
<organism evidence="9">
    <name type="scientific">Crithidia acanthocephali</name>
    <dbReference type="NCBI Taxonomy" id="59798"/>
    <lineage>
        <taxon>Eukaryota</taxon>
        <taxon>Discoba</taxon>
        <taxon>Euglenozoa</taxon>
        <taxon>Kinetoplastea</taxon>
        <taxon>Metakinetoplastina</taxon>
        <taxon>Trypanosomatida</taxon>
        <taxon>Trypanosomatidae</taxon>
        <taxon>Leishmaniinae</taxon>
        <taxon>Crithidia</taxon>
    </lineage>
</organism>